<name>A0A9P6LGN2_9PEZI</name>
<dbReference type="AlphaFoldDB" id="A0A9P6LGN2"/>
<evidence type="ECO:0000313" key="3">
    <source>
        <dbReference type="Proteomes" id="UP000781932"/>
    </source>
</evidence>
<dbReference type="Proteomes" id="UP000781932">
    <property type="component" value="Unassembled WGS sequence"/>
</dbReference>
<dbReference type="EMBL" id="JAATWM020000038">
    <property type="protein sequence ID" value="KAF9872371.1"/>
    <property type="molecule type" value="Genomic_DNA"/>
</dbReference>
<protein>
    <submittedName>
        <fullName evidence="2">Uncharacterized protein</fullName>
    </submittedName>
</protein>
<reference evidence="2" key="2">
    <citation type="submission" date="2020-11" db="EMBL/GenBank/DDBJ databases">
        <title>Whole genome sequencing of Colletotrichum sp.</title>
        <authorList>
            <person name="Li H."/>
        </authorList>
    </citation>
    <scope>NUCLEOTIDE SEQUENCE</scope>
    <source>
        <strain evidence="2">CkLH20</strain>
    </source>
</reference>
<proteinExistence type="predicted"/>
<dbReference type="GeneID" id="62165986"/>
<dbReference type="RefSeq" id="XP_038741832.1">
    <property type="nucleotide sequence ID" value="XM_038892912.1"/>
</dbReference>
<organism evidence="2 3">
    <name type="scientific">Colletotrichum karsti</name>
    <dbReference type="NCBI Taxonomy" id="1095194"/>
    <lineage>
        <taxon>Eukaryota</taxon>
        <taxon>Fungi</taxon>
        <taxon>Dikarya</taxon>
        <taxon>Ascomycota</taxon>
        <taxon>Pezizomycotina</taxon>
        <taxon>Sordariomycetes</taxon>
        <taxon>Hypocreomycetidae</taxon>
        <taxon>Glomerellales</taxon>
        <taxon>Glomerellaceae</taxon>
        <taxon>Colletotrichum</taxon>
        <taxon>Colletotrichum boninense species complex</taxon>
    </lineage>
</organism>
<comment type="caution">
    <text evidence="2">The sequence shown here is derived from an EMBL/GenBank/DDBJ whole genome shotgun (WGS) entry which is preliminary data.</text>
</comment>
<evidence type="ECO:0000313" key="2">
    <source>
        <dbReference type="EMBL" id="KAF9872371.1"/>
    </source>
</evidence>
<sequence>MSKMADNLNSNDLSSLLADLALQDSPKPRNHEKRRGVHTPNKVTKRRSAGTYLPADNTIAKHITKYLKIGTRVHPGDPMDLDVPETRYDCVPMDIDEPEPREMNLERGSSTMSETRSVEVEMTNGESTAGVVVVPPVGPRSGAREDVVGTMYARWKADPRVRLHLIPGVHRQLEMRMRQMARFEQACLVRVN</sequence>
<gene>
    <name evidence="2" type="ORF">CkaCkLH20_10198</name>
</gene>
<accession>A0A9P6LGN2</accession>
<feature type="region of interest" description="Disordered" evidence="1">
    <location>
        <begin position="24"/>
        <end position="51"/>
    </location>
</feature>
<feature type="region of interest" description="Disordered" evidence="1">
    <location>
        <begin position="94"/>
        <end position="114"/>
    </location>
</feature>
<keyword evidence="3" id="KW-1185">Reference proteome</keyword>
<feature type="compositionally biased region" description="Basic residues" evidence="1">
    <location>
        <begin position="28"/>
        <end position="48"/>
    </location>
</feature>
<evidence type="ECO:0000256" key="1">
    <source>
        <dbReference type="SAM" id="MobiDB-lite"/>
    </source>
</evidence>
<reference evidence="2" key="1">
    <citation type="submission" date="2020-03" db="EMBL/GenBank/DDBJ databases">
        <authorList>
            <person name="He L."/>
        </authorList>
    </citation>
    <scope>NUCLEOTIDE SEQUENCE</scope>
    <source>
        <strain evidence="2">CkLH20</strain>
    </source>
</reference>